<evidence type="ECO:0000313" key="2">
    <source>
        <dbReference type="EMBL" id="EDM79461.1"/>
    </source>
</evidence>
<dbReference type="Proteomes" id="UP000005801">
    <property type="component" value="Unassembled WGS sequence"/>
</dbReference>
<evidence type="ECO:0000256" key="1">
    <source>
        <dbReference type="SAM" id="MobiDB-lite"/>
    </source>
</evidence>
<accession>A6G3S4</accession>
<proteinExistence type="predicted"/>
<sequence length="37" mass="3821">MLSGANCSEQAPERQDAPTTVEASNGLTDLGAEEART</sequence>
<organism evidence="2 3">
    <name type="scientific">Plesiocystis pacifica SIR-1</name>
    <dbReference type="NCBI Taxonomy" id="391625"/>
    <lineage>
        <taxon>Bacteria</taxon>
        <taxon>Pseudomonadati</taxon>
        <taxon>Myxococcota</taxon>
        <taxon>Polyangia</taxon>
        <taxon>Nannocystales</taxon>
        <taxon>Nannocystaceae</taxon>
        <taxon>Plesiocystis</taxon>
    </lineage>
</organism>
<dbReference type="EMBL" id="ABCS01000019">
    <property type="protein sequence ID" value="EDM79461.1"/>
    <property type="molecule type" value="Genomic_DNA"/>
</dbReference>
<keyword evidence="3" id="KW-1185">Reference proteome</keyword>
<gene>
    <name evidence="2" type="ORF">PPSIR1_35082</name>
</gene>
<evidence type="ECO:0000313" key="3">
    <source>
        <dbReference type="Proteomes" id="UP000005801"/>
    </source>
</evidence>
<feature type="compositionally biased region" description="Polar residues" evidence="1">
    <location>
        <begin position="17"/>
        <end position="27"/>
    </location>
</feature>
<comment type="caution">
    <text evidence="2">The sequence shown here is derived from an EMBL/GenBank/DDBJ whole genome shotgun (WGS) entry which is preliminary data.</text>
</comment>
<reference evidence="2 3" key="1">
    <citation type="submission" date="2007-06" db="EMBL/GenBank/DDBJ databases">
        <authorList>
            <person name="Shimkets L."/>
            <person name="Ferriera S."/>
            <person name="Johnson J."/>
            <person name="Kravitz S."/>
            <person name="Beeson K."/>
            <person name="Sutton G."/>
            <person name="Rogers Y.-H."/>
            <person name="Friedman R."/>
            <person name="Frazier M."/>
            <person name="Venter J.C."/>
        </authorList>
    </citation>
    <scope>NUCLEOTIDE SEQUENCE [LARGE SCALE GENOMIC DNA]</scope>
    <source>
        <strain evidence="2 3">SIR-1</strain>
    </source>
</reference>
<dbReference type="AlphaFoldDB" id="A6G3S4"/>
<name>A6G3S4_9BACT</name>
<dbReference type="STRING" id="391625.PPSIR1_35082"/>
<feature type="region of interest" description="Disordered" evidence="1">
    <location>
        <begin position="1"/>
        <end position="37"/>
    </location>
</feature>
<protein>
    <submittedName>
        <fullName evidence="2">Uncharacterized protein</fullName>
    </submittedName>
</protein>